<dbReference type="InterPro" id="IPR010852">
    <property type="entry name" value="ABATE"/>
</dbReference>
<sequence length="181" mass="18635">MRLRGGLRERLGVPVGDRPAAALLADADSALRELPLLATVGGAPPAVQPTVTADAGPTEGVEPTRGAGLDTTDGASVEPAAPEAAPVGGAGAGLVLVPAPGLPPVRRGLAGVAVAWSELVLAGDAARLKRCAEHECAWVFWDVSKNRSRRWCSMRVCGNRNKARRFAAKRAVAPSPTTRPN</sequence>
<reference evidence="3 4" key="1">
    <citation type="submission" date="2020-06" db="EMBL/GenBank/DDBJ databases">
        <title>Genome mining for natural products.</title>
        <authorList>
            <person name="Zhang B."/>
            <person name="Shi J."/>
            <person name="Ge H."/>
        </authorList>
    </citation>
    <scope>NUCLEOTIDE SEQUENCE [LARGE SCALE GENOMIC DNA]</scope>
    <source>
        <strain evidence="3 4">NA00687</strain>
    </source>
</reference>
<dbReference type="PANTHER" id="PTHR35525:SF3">
    <property type="entry name" value="BLL6575 PROTEIN"/>
    <property type="match status" value="1"/>
</dbReference>
<feature type="region of interest" description="Disordered" evidence="1">
    <location>
        <begin position="43"/>
        <end position="71"/>
    </location>
</feature>
<dbReference type="Gene3D" id="1.10.3300.10">
    <property type="entry name" value="Jann2411-like domain"/>
    <property type="match status" value="1"/>
</dbReference>
<organism evidence="3 4">
    <name type="scientific">Streptomyces buecherae</name>
    <dbReference type="NCBI Taxonomy" id="2763006"/>
    <lineage>
        <taxon>Bacteria</taxon>
        <taxon>Bacillati</taxon>
        <taxon>Actinomycetota</taxon>
        <taxon>Actinomycetes</taxon>
        <taxon>Kitasatosporales</taxon>
        <taxon>Streptomycetaceae</taxon>
        <taxon>Streptomyces</taxon>
    </lineage>
</organism>
<dbReference type="SUPFAM" id="SSF160904">
    <property type="entry name" value="Jann2411-like"/>
    <property type="match status" value="1"/>
</dbReference>
<evidence type="ECO:0000313" key="3">
    <source>
        <dbReference type="EMBL" id="QKW54760.1"/>
    </source>
</evidence>
<dbReference type="AlphaFoldDB" id="A0A7H8NJY5"/>
<evidence type="ECO:0000256" key="1">
    <source>
        <dbReference type="SAM" id="MobiDB-lite"/>
    </source>
</evidence>
<evidence type="ECO:0000313" key="4">
    <source>
        <dbReference type="Proteomes" id="UP000509303"/>
    </source>
</evidence>
<name>A0A7H8NJY5_9ACTN</name>
<proteinExistence type="predicted"/>
<dbReference type="InterPro" id="IPR023286">
    <property type="entry name" value="ABATE_dom_sf"/>
</dbReference>
<keyword evidence="4" id="KW-1185">Reference proteome</keyword>
<dbReference type="PANTHER" id="PTHR35525">
    <property type="entry name" value="BLL6575 PROTEIN"/>
    <property type="match status" value="1"/>
</dbReference>
<evidence type="ECO:0000259" key="2">
    <source>
        <dbReference type="Pfam" id="PF11706"/>
    </source>
</evidence>
<feature type="domain" description="Zinc finger CGNR" evidence="2">
    <location>
        <begin position="127"/>
        <end position="170"/>
    </location>
</feature>
<protein>
    <submittedName>
        <fullName evidence="3">CGNR zinc finger domain-containing protein</fullName>
    </submittedName>
</protein>
<dbReference type="InterPro" id="IPR021005">
    <property type="entry name" value="Znf_CGNR"/>
</dbReference>
<gene>
    <name evidence="3" type="ORF">HUT08_25410</name>
</gene>
<accession>A0A7H8NJY5</accession>
<dbReference type="Pfam" id="PF11706">
    <property type="entry name" value="zf-CGNR"/>
    <property type="match status" value="1"/>
</dbReference>
<dbReference type="EMBL" id="CP054929">
    <property type="protein sequence ID" value="QKW54760.1"/>
    <property type="molecule type" value="Genomic_DNA"/>
</dbReference>
<dbReference type="Proteomes" id="UP000509303">
    <property type="component" value="Chromosome"/>
</dbReference>